<dbReference type="AlphaFoldDB" id="A0A3D9V998"/>
<protein>
    <submittedName>
        <fullName evidence="5">Glycogen synthase (ADP-glucose)</fullName>
    </submittedName>
</protein>
<evidence type="ECO:0000256" key="2">
    <source>
        <dbReference type="ARBA" id="ARBA00022679"/>
    </source>
</evidence>
<dbReference type="RefSeq" id="WP_115849326.1">
    <property type="nucleotide sequence ID" value="NZ_QTUC01000001.1"/>
</dbReference>
<proteinExistence type="predicted"/>
<dbReference type="PANTHER" id="PTHR12526">
    <property type="entry name" value="GLYCOSYLTRANSFERASE"/>
    <property type="match status" value="1"/>
</dbReference>
<evidence type="ECO:0000259" key="4">
    <source>
        <dbReference type="Pfam" id="PF13439"/>
    </source>
</evidence>
<dbReference type="Pfam" id="PF13439">
    <property type="entry name" value="Glyco_transf_4"/>
    <property type="match status" value="1"/>
</dbReference>
<dbReference type="OrthoDB" id="6286688at2"/>
<dbReference type="InterPro" id="IPR028098">
    <property type="entry name" value="Glyco_trans_4-like_N"/>
</dbReference>
<dbReference type="InterPro" id="IPR011875">
    <property type="entry name" value="M1P_synthase"/>
</dbReference>
<dbReference type="NCBIfam" id="TIGR02149">
    <property type="entry name" value="glgA_Coryne"/>
    <property type="match status" value="1"/>
</dbReference>
<comment type="caution">
    <text evidence="5">The sequence shown here is derived from an EMBL/GenBank/DDBJ whole genome shotgun (WGS) entry which is preliminary data.</text>
</comment>
<dbReference type="EMBL" id="QTUC01000001">
    <property type="protein sequence ID" value="REF35565.1"/>
    <property type="molecule type" value="Genomic_DNA"/>
</dbReference>
<evidence type="ECO:0000256" key="1">
    <source>
        <dbReference type="ARBA" id="ARBA00022676"/>
    </source>
</evidence>
<dbReference type="SUPFAM" id="SSF53756">
    <property type="entry name" value="UDP-Glycosyltransferase/glycogen phosphorylase"/>
    <property type="match status" value="1"/>
</dbReference>
<organism evidence="5 6">
    <name type="scientific">Thermasporomyces composti</name>
    <dbReference type="NCBI Taxonomy" id="696763"/>
    <lineage>
        <taxon>Bacteria</taxon>
        <taxon>Bacillati</taxon>
        <taxon>Actinomycetota</taxon>
        <taxon>Actinomycetes</taxon>
        <taxon>Propionibacteriales</taxon>
        <taxon>Nocardioidaceae</taxon>
        <taxon>Thermasporomyces</taxon>
    </lineage>
</organism>
<dbReference type="Gene3D" id="3.40.50.2000">
    <property type="entry name" value="Glycogen Phosphorylase B"/>
    <property type="match status" value="2"/>
</dbReference>
<accession>A0A3D9V998</accession>
<reference evidence="5 6" key="1">
    <citation type="submission" date="2018-08" db="EMBL/GenBank/DDBJ databases">
        <title>Sequencing the genomes of 1000 actinobacteria strains.</title>
        <authorList>
            <person name="Klenk H.-P."/>
        </authorList>
    </citation>
    <scope>NUCLEOTIDE SEQUENCE [LARGE SCALE GENOMIC DNA]</scope>
    <source>
        <strain evidence="5 6">DSM 22891</strain>
    </source>
</reference>
<feature type="domain" description="Glycosyltransferase subfamily 4-like N-terminal" evidence="4">
    <location>
        <begin position="15"/>
        <end position="176"/>
    </location>
</feature>
<keyword evidence="2" id="KW-0808">Transferase</keyword>
<gene>
    <name evidence="5" type="ORF">DFJ64_0946</name>
</gene>
<evidence type="ECO:0000313" key="6">
    <source>
        <dbReference type="Proteomes" id="UP000256485"/>
    </source>
</evidence>
<evidence type="ECO:0000259" key="3">
    <source>
        <dbReference type="Pfam" id="PF00534"/>
    </source>
</evidence>
<feature type="domain" description="Glycosyl transferase family 1" evidence="3">
    <location>
        <begin position="189"/>
        <end position="362"/>
    </location>
</feature>
<dbReference type="GO" id="GO:0016757">
    <property type="term" value="F:glycosyltransferase activity"/>
    <property type="evidence" value="ECO:0007669"/>
    <property type="project" value="UniProtKB-KW"/>
</dbReference>
<keyword evidence="1" id="KW-0328">Glycosyltransferase</keyword>
<dbReference type="CDD" id="cd03801">
    <property type="entry name" value="GT4_PimA-like"/>
    <property type="match status" value="1"/>
</dbReference>
<dbReference type="Pfam" id="PF00534">
    <property type="entry name" value="Glycos_transf_1"/>
    <property type="match status" value="1"/>
</dbReference>
<dbReference type="Proteomes" id="UP000256485">
    <property type="component" value="Unassembled WGS sequence"/>
</dbReference>
<dbReference type="GO" id="GO:0009250">
    <property type="term" value="P:glucan biosynthetic process"/>
    <property type="evidence" value="ECO:0007669"/>
    <property type="project" value="InterPro"/>
</dbReference>
<name>A0A3D9V998_THECX</name>
<sequence length="397" mass="42872">MRVALLTREYPPHVYGGAGVHVDHLSRELASRVDLEVHCLGEPRPGAIAHSEDDPRLAGANPALRIFAANLEMTAAVAGADIVHSHTWYANLAGHLASLLHGVPHVVTAHSLEPARPWKQEQLGGGYRLSSWAEETAYRGAAAVIAVSEAMRNDIVRWYPGLDPARLHVVPNGIDTRTYAPDPGTDVVKRLGIDPNRPSVVFIGRITPQKGLDHLLAAAHQLDASAQLVLLAGAADTPELARETERAVARLQAARAGVVWVQEMLPRHEVIQVLSNATVLCCPSIYEPQGIVNLEAMACETAVVASAVGGIPEVVVDGETGLLVPYTEDDPTRFRRDLAAALNALIRNPARARALGRAGRERVVRHYGWEAIARRTVDIYSTLTPPRRQHGRGPVTT</sequence>
<dbReference type="InterPro" id="IPR001296">
    <property type="entry name" value="Glyco_trans_1"/>
</dbReference>
<evidence type="ECO:0000313" key="5">
    <source>
        <dbReference type="EMBL" id="REF35565.1"/>
    </source>
</evidence>
<keyword evidence="6" id="KW-1185">Reference proteome</keyword>
<dbReference type="PANTHER" id="PTHR12526:SF590">
    <property type="entry name" value="ALPHA-MALTOSE-1-PHOSPHATE SYNTHASE"/>
    <property type="match status" value="1"/>
</dbReference>